<proteinExistence type="predicted"/>
<evidence type="ECO:0000313" key="1">
    <source>
        <dbReference type="EMBL" id="KAJ8633890.1"/>
    </source>
</evidence>
<comment type="caution">
    <text evidence="1">The sequence shown here is derived from an EMBL/GenBank/DDBJ whole genome shotgun (WGS) entry which is preliminary data.</text>
</comment>
<dbReference type="EMBL" id="CM056816">
    <property type="protein sequence ID" value="KAJ8633890.1"/>
    <property type="molecule type" value="Genomic_DNA"/>
</dbReference>
<accession>A0ACC2LKT4</accession>
<protein>
    <submittedName>
        <fullName evidence="1">Uncharacterized protein</fullName>
    </submittedName>
</protein>
<sequence>MWLRGHWEGIEEKVGGGWVSLGGDPEVVALDGLVLLVKGDLHRFFSEEIEEEIGGVGDEEDDFRVHPIDLFVELHDLSHSTHWECSVEKSHVKPKQAGRSAWSLAGSEDRGGSAGFEDRVVYPLHLLLRRCQAPGLGERDGQRATA</sequence>
<reference evidence="1 2" key="1">
    <citation type="journal article" date="2022" name="Hortic Res">
        <title>A haplotype resolved chromosomal level avocado genome allows analysis of novel avocado genes.</title>
        <authorList>
            <person name="Nath O."/>
            <person name="Fletcher S.J."/>
            <person name="Hayward A."/>
            <person name="Shaw L.M."/>
            <person name="Masouleh A.K."/>
            <person name="Furtado A."/>
            <person name="Henry R.J."/>
            <person name="Mitter N."/>
        </authorList>
    </citation>
    <scope>NUCLEOTIDE SEQUENCE [LARGE SCALE GENOMIC DNA]</scope>
    <source>
        <strain evidence="2">cv. Hass</strain>
    </source>
</reference>
<dbReference type="Proteomes" id="UP001234297">
    <property type="component" value="Chromosome 8"/>
</dbReference>
<gene>
    <name evidence="1" type="ORF">MRB53_027226</name>
</gene>
<name>A0ACC2LKT4_PERAE</name>
<evidence type="ECO:0000313" key="2">
    <source>
        <dbReference type="Proteomes" id="UP001234297"/>
    </source>
</evidence>
<keyword evidence="2" id="KW-1185">Reference proteome</keyword>
<organism evidence="1 2">
    <name type="scientific">Persea americana</name>
    <name type="common">Avocado</name>
    <dbReference type="NCBI Taxonomy" id="3435"/>
    <lineage>
        <taxon>Eukaryota</taxon>
        <taxon>Viridiplantae</taxon>
        <taxon>Streptophyta</taxon>
        <taxon>Embryophyta</taxon>
        <taxon>Tracheophyta</taxon>
        <taxon>Spermatophyta</taxon>
        <taxon>Magnoliopsida</taxon>
        <taxon>Magnoliidae</taxon>
        <taxon>Laurales</taxon>
        <taxon>Lauraceae</taxon>
        <taxon>Persea</taxon>
    </lineage>
</organism>